<sequence>MAEAWADRHGDLWTLGDDGLLHTPETAPFTREHVEKKWGPLRPTTSDPTGPDDRGYQVVVSAFGLDGAAENRLFDRVANAAHAWDEQVTVHARTSRPVMVSEEQS</sequence>
<comment type="caution">
    <text evidence="2">The sequence shown here is derived from an EMBL/GenBank/DDBJ whole genome shotgun (WGS) entry which is preliminary data.</text>
</comment>
<feature type="region of interest" description="Disordered" evidence="1">
    <location>
        <begin position="1"/>
        <end position="54"/>
    </location>
</feature>
<reference evidence="2 3" key="1">
    <citation type="submission" date="2019-07" db="EMBL/GenBank/DDBJ databases">
        <authorList>
            <person name="Zhao L.H."/>
        </authorList>
    </citation>
    <scope>NUCLEOTIDE SEQUENCE [LARGE SCALE GENOMIC DNA]</scope>
    <source>
        <strain evidence="2 3">Co35</strain>
    </source>
</reference>
<gene>
    <name evidence="2" type="ORF">FNM00_00485</name>
</gene>
<dbReference type="Proteomes" id="UP000316988">
    <property type="component" value="Unassembled WGS sequence"/>
</dbReference>
<dbReference type="OrthoDB" id="10016325at2"/>
<evidence type="ECO:0000256" key="1">
    <source>
        <dbReference type="SAM" id="MobiDB-lite"/>
    </source>
</evidence>
<dbReference type="AlphaFoldDB" id="A0A554SP37"/>
<feature type="compositionally biased region" description="Basic and acidic residues" evidence="1">
    <location>
        <begin position="1"/>
        <end position="11"/>
    </location>
</feature>
<organism evidence="2 3">
    <name type="scientific">Aeromicrobium piscarium</name>
    <dbReference type="NCBI Taxonomy" id="2590901"/>
    <lineage>
        <taxon>Bacteria</taxon>
        <taxon>Bacillati</taxon>
        <taxon>Actinomycetota</taxon>
        <taxon>Actinomycetes</taxon>
        <taxon>Propionibacteriales</taxon>
        <taxon>Nocardioidaceae</taxon>
        <taxon>Aeromicrobium</taxon>
    </lineage>
</organism>
<evidence type="ECO:0000313" key="2">
    <source>
        <dbReference type="EMBL" id="TSD68107.1"/>
    </source>
</evidence>
<dbReference type="RefSeq" id="WP_143911054.1">
    <property type="nucleotide sequence ID" value="NZ_VLNT01000001.1"/>
</dbReference>
<keyword evidence="3" id="KW-1185">Reference proteome</keyword>
<evidence type="ECO:0000313" key="3">
    <source>
        <dbReference type="Proteomes" id="UP000316988"/>
    </source>
</evidence>
<accession>A0A554SP37</accession>
<dbReference type="EMBL" id="VLNT01000001">
    <property type="protein sequence ID" value="TSD68107.1"/>
    <property type="molecule type" value="Genomic_DNA"/>
</dbReference>
<name>A0A554SP37_9ACTN</name>
<proteinExistence type="predicted"/>
<protein>
    <submittedName>
        <fullName evidence="2">Uncharacterized protein</fullName>
    </submittedName>
</protein>